<feature type="transmembrane region" description="Helical" evidence="10">
    <location>
        <begin position="86"/>
        <end position="110"/>
    </location>
</feature>
<comment type="caution">
    <text evidence="12">The sequence shown here is derived from an EMBL/GenBank/DDBJ whole genome shotgun (WGS) entry which is preliminary data.</text>
</comment>
<evidence type="ECO:0000256" key="1">
    <source>
        <dbReference type="ARBA" id="ARBA00004141"/>
    </source>
</evidence>
<feature type="compositionally biased region" description="Basic and acidic residues" evidence="9">
    <location>
        <begin position="204"/>
        <end position="216"/>
    </location>
</feature>
<dbReference type="InterPro" id="IPR000276">
    <property type="entry name" value="GPCR_Rhodpsn"/>
</dbReference>
<keyword evidence="7 12" id="KW-0675">Receptor</keyword>
<feature type="domain" description="G-protein coupled receptors family 1 profile" evidence="11">
    <location>
        <begin position="1"/>
        <end position="107"/>
    </location>
</feature>
<dbReference type="PANTHER" id="PTHR45695:SF9">
    <property type="entry name" value="LEUCOKININ RECEPTOR"/>
    <property type="match status" value="1"/>
</dbReference>
<sequence>MGRLRLKKAKKQCYVPSHTAGDEESCRMWTIVMNKIERLYCTLKQEHVIKMLALVVLLFALCWMPLQTYYFTSTLIPSINQYQYINIIWFCFHWLAMSNSCCNPFIYAIYNDKFQREFRARLWCFRICHKRNRHDENGYSEASDFDRSKVRASYRFTNSRSVRYNQQSIYGGGRSGHRSNGKPDGNVNGRRNSSYHSRRSLQHRPADRTDSGESGHHPHPHYHRYLDVGPNYSGSGGTGDSQSNLSINSPPPSPVAIDATIAISELEAAATLRNGGIGEAPYLNGGSTISRSNSQEPPKSQTAVLSTSYCGPLVSLANNNVKTVTVVATETTCKL</sequence>
<evidence type="ECO:0000256" key="4">
    <source>
        <dbReference type="ARBA" id="ARBA00022989"/>
    </source>
</evidence>
<comment type="subcellular location">
    <subcellularLocation>
        <location evidence="1">Membrane</location>
        <topology evidence="1">Multi-pass membrane protein</topology>
    </subcellularLocation>
</comment>
<dbReference type="STRING" id="48709.A0A1D2MS36"/>
<dbReference type="Gene3D" id="1.20.1070.10">
    <property type="entry name" value="Rhodopsin 7-helix transmembrane proteins"/>
    <property type="match status" value="1"/>
</dbReference>
<dbReference type="PROSITE" id="PS50262">
    <property type="entry name" value="G_PROTEIN_RECEP_F1_2"/>
    <property type="match status" value="1"/>
</dbReference>
<organism evidence="12 13">
    <name type="scientific">Orchesella cincta</name>
    <name type="common">Springtail</name>
    <name type="synonym">Podura cincta</name>
    <dbReference type="NCBI Taxonomy" id="48709"/>
    <lineage>
        <taxon>Eukaryota</taxon>
        <taxon>Metazoa</taxon>
        <taxon>Ecdysozoa</taxon>
        <taxon>Arthropoda</taxon>
        <taxon>Hexapoda</taxon>
        <taxon>Collembola</taxon>
        <taxon>Entomobryomorpha</taxon>
        <taxon>Entomobryoidea</taxon>
        <taxon>Orchesellidae</taxon>
        <taxon>Orchesellinae</taxon>
        <taxon>Orchesella</taxon>
    </lineage>
</organism>
<evidence type="ECO:0000256" key="5">
    <source>
        <dbReference type="ARBA" id="ARBA00023040"/>
    </source>
</evidence>
<feature type="region of interest" description="Disordered" evidence="9">
    <location>
        <begin position="167"/>
        <end position="252"/>
    </location>
</feature>
<keyword evidence="5" id="KW-0297">G-protein coupled receptor</keyword>
<keyword evidence="6 10" id="KW-0472">Membrane</keyword>
<evidence type="ECO:0000256" key="9">
    <source>
        <dbReference type="SAM" id="MobiDB-lite"/>
    </source>
</evidence>
<dbReference type="GO" id="GO:0005886">
    <property type="term" value="C:plasma membrane"/>
    <property type="evidence" value="ECO:0007669"/>
    <property type="project" value="TreeGrafter"/>
</dbReference>
<dbReference type="InterPro" id="IPR017452">
    <property type="entry name" value="GPCR_Rhodpsn_7TM"/>
</dbReference>
<keyword evidence="4 10" id="KW-1133">Transmembrane helix</keyword>
<dbReference type="EMBL" id="LJIJ01000630">
    <property type="protein sequence ID" value="ODM95711.1"/>
    <property type="molecule type" value="Genomic_DNA"/>
</dbReference>
<evidence type="ECO:0000313" key="13">
    <source>
        <dbReference type="Proteomes" id="UP000094527"/>
    </source>
</evidence>
<evidence type="ECO:0000256" key="2">
    <source>
        <dbReference type="ARBA" id="ARBA00010663"/>
    </source>
</evidence>
<comment type="similarity">
    <text evidence="2">Belongs to the G-protein coupled receptor 1 family.</text>
</comment>
<accession>A0A1D2MS36</accession>
<keyword evidence="8" id="KW-0807">Transducer</keyword>
<evidence type="ECO:0000256" key="8">
    <source>
        <dbReference type="ARBA" id="ARBA00023224"/>
    </source>
</evidence>
<evidence type="ECO:0000256" key="6">
    <source>
        <dbReference type="ARBA" id="ARBA00023136"/>
    </source>
</evidence>
<evidence type="ECO:0000313" key="12">
    <source>
        <dbReference type="EMBL" id="ODM95711.1"/>
    </source>
</evidence>
<name>A0A1D2MS36_ORCCI</name>
<keyword evidence="13" id="KW-1185">Reference proteome</keyword>
<evidence type="ECO:0000259" key="11">
    <source>
        <dbReference type="PROSITE" id="PS50262"/>
    </source>
</evidence>
<dbReference type="PANTHER" id="PTHR45695">
    <property type="entry name" value="LEUCOKININ RECEPTOR-RELATED"/>
    <property type="match status" value="1"/>
</dbReference>
<dbReference type="Pfam" id="PF00001">
    <property type="entry name" value="7tm_1"/>
    <property type="match status" value="1"/>
</dbReference>
<keyword evidence="3 10" id="KW-0812">Transmembrane</keyword>
<gene>
    <name evidence="12" type="ORF">Ocin01_10965</name>
</gene>
<dbReference type="SUPFAM" id="SSF81321">
    <property type="entry name" value="Family A G protein-coupled receptor-like"/>
    <property type="match status" value="1"/>
</dbReference>
<evidence type="ECO:0000256" key="3">
    <source>
        <dbReference type="ARBA" id="ARBA00022692"/>
    </source>
</evidence>
<reference evidence="12 13" key="1">
    <citation type="journal article" date="2016" name="Genome Biol. Evol.">
        <title>Gene Family Evolution Reflects Adaptation to Soil Environmental Stressors in the Genome of the Collembolan Orchesella cincta.</title>
        <authorList>
            <person name="Faddeeva-Vakhrusheva A."/>
            <person name="Derks M.F."/>
            <person name="Anvar S.Y."/>
            <person name="Agamennone V."/>
            <person name="Suring W."/>
            <person name="Smit S."/>
            <person name="van Straalen N.M."/>
            <person name="Roelofs D."/>
        </authorList>
    </citation>
    <scope>NUCLEOTIDE SEQUENCE [LARGE SCALE GENOMIC DNA]</scope>
    <source>
        <tissue evidence="12">Mixed pool</tissue>
    </source>
</reference>
<dbReference type="GO" id="GO:0004930">
    <property type="term" value="F:G protein-coupled receptor activity"/>
    <property type="evidence" value="ECO:0007669"/>
    <property type="project" value="UniProtKB-KW"/>
</dbReference>
<dbReference type="OrthoDB" id="9445642at2759"/>
<dbReference type="AlphaFoldDB" id="A0A1D2MS36"/>
<proteinExistence type="inferred from homology"/>
<protein>
    <submittedName>
        <fullName evidence="12">Tachykinin-like peptide receptor 99D</fullName>
    </submittedName>
</protein>
<feature type="transmembrane region" description="Helical" evidence="10">
    <location>
        <begin position="48"/>
        <end position="66"/>
    </location>
</feature>
<dbReference type="Proteomes" id="UP000094527">
    <property type="component" value="Unassembled WGS sequence"/>
</dbReference>
<evidence type="ECO:0000256" key="7">
    <source>
        <dbReference type="ARBA" id="ARBA00023170"/>
    </source>
</evidence>
<evidence type="ECO:0000256" key="10">
    <source>
        <dbReference type="SAM" id="Phobius"/>
    </source>
</evidence>
<dbReference type="PRINTS" id="PR00237">
    <property type="entry name" value="GPCRRHODOPSN"/>
</dbReference>